<protein>
    <submittedName>
        <fullName evidence="1">Uncharacterized protein</fullName>
    </submittedName>
</protein>
<reference evidence="1" key="1">
    <citation type="journal article" date="2014" name="Front. Microbiol.">
        <title>High frequency of phylogenetically diverse reductive dehalogenase-homologous genes in deep subseafloor sedimentary metagenomes.</title>
        <authorList>
            <person name="Kawai M."/>
            <person name="Futagami T."/>
            <person name="Toyoda A."/>
            <person name="Takaki Y."/>
            <person name="Nishi S."/>
            <person name="Hori S."/>
            <person name="Arai W."/>
            <person name="Tsubouchi T."/>
            <person name="Morono Y."/>
            <person name="Uchiyama I."/>
            <person name="Ito T."/>
            <person name="Fujiyama A."/>
            <person name="Inagaki F."/>
            <person name="Takami H."/>
        </authorList>
    </citation>
    <scope>NUCLEOTIDE SEQUENCE</scope>
    <source>
        <strain evidence="1">Expedition CK06-06</strain>
    </source>
</reference>
<dbReference type="AlphaFoldDB" id="X0YYH9"/>
<organism evidence="1">
    <name type="scientific">marine sediment metagenome</name>
    <dbReference type="NCBI Taxonomy" id="412755"/>
    <lineage>
        <taxon>unclassified sequences</taxon>
        <taxon>metagenomes</taxon>
        <taxon>ecological metagenomes</taxon>
    </lineage>
</organism>
<dbReference type="EMBL" id="BARS01054773">
    <property type="protein sequence ID" value="GAG51547.1"/>
    <property type="molecule type" value="Genomic_DNA"/>
</dbReference>
<accession>X0YYH9</accession>
<comment type="caution">
    <text evidence="1">The sequence shown here is derived from an EMBL/GenBank/DDBJ whole genome shotgun (WGS) entry which is preliminary data.</text>
</comment>
<proteinExistence type="predicted"/>
<name>X0YYH9_9ZZZZ</name>
<sequence length="61" mass="6986">MNARAVEAYTKTGILSSPGSKNLVFRRNLKKLPQKRKFLTVQGDFDKIIDIERTELCFLSV</sequence>
<gene>
    <name evidence="1" type="ORF">S01H1_81010</name>
</gene>
<evidence type="ECO:0000313" key="1">
    <source>
        <dbReference type="EMBL" id="GAG51547.1"/>
    </source>
</evidence>